<dbReference type="GO" id="GO:0020037">
    <property type="term" value="F:heme binding"/>
    <property type="evidence" value="ECO:0007669"/>
    <property type="project" value="InterPro"/>
</dbReference>
<keyword evidence="1 4" id="KW-0349">Heme</keyword>
<proteinExistence type="predicted"/>
<dbReference type="SUPFAM" id="SSF46626">
    <property type="entry name" value="Cytochrome c"/>
    <property type="match status" value="1"/>
</dbReference>
<dbReference type="InterPro" id="IPR011989">
    <property type="entry name" value="ARM-like"/>
</dbReference>
<dbReference type="Gene3D" id="1.10.760.10">
    <property type="entry name" value="Cytochrome c-like domain"/>
    <property type="match status" value="1"/>
</dbReference>
<dbReference type="RefSeq" id="WP_147188563.1">
    <property type="nucleotide sequence ID" value="NZ_CP042435.1"/>
</dbReference>
<dbReference type="GO" id="GO:0009055">
    <property type="term" value="F:electron transfer activity"/>
    <property type="evidence" value="ECO:0007669"/>
    <property type="project" value="InterPro"/>
</dbReference>
<evidence type="ECO:0000256" key="5">
    <source>
        <dbReference type="SAM" id="SignalP"/>
    </source>
</evidence>
<evidence type="ECO:0000256" key="3">
    <source>
        <dbReference type="ARBA" id="ARBA00023004"/>
    </source>
</evidence>
<feature type="domain" description="Cytochrome c" evidence="6">
    <location>
        <begin position="871"/>
        <end position="1005"/>
    </location>
</feature>
<dbReference type="SUPFAM" id="SSF48371">
    <property type="entry name" value="ARM repeat"/>
    <property type="match status" value="2"/>
</dbReference>
<dbReference type="PROSITE" id="PS51257">
    <property type="entry name" value="PROKAR_LIPOPROTEIN"/>
    <property type="match status" value="1"/>
</dbReference>
<dbReference type="Gene3D" id="2.120.10.30">
    <property type="entry name" value="TolB, C-terminal domain"/>
    <property type="match status" value="1"/>
</dbReference>
<protein>
    <submittedName>
        <fullName evidence="7">Dehydrogenase</fullName>
    </submittedName>
</protein>
<dbReference type="KEGG" id="pgin:FRZ67_05385"/>
<dbReference type="Gene3D" id="1.25.10.10">
    <property type="entry name" value="Leucine-rich Repeat Variant"/>
    <property type="match status" value="1"/>
</dbReference>
<dbReference type="NCBIfam" id="TIGR02604">
    <property type="entry name" value="Piru_Ver_Nterm"/>
    <property type="match status" value="1"/>
</dbReference>
<accession>A0A5B8V782</accession>
<organism evidence="7 8">
    <name type="scientific">Panacibacter ginsenosidivorans</name>
    <dbReference type="NCBI Taxonomy" id="1813871"/>
    <lineage>
        <taxon>Bacteria</taxon>
        <taxon>Pseudomonadati</taxon>
        <taxon>Bacteroidota</taxon>
        <taxon>Chitinophagia</taxon>
        <taxon>Chitinophagales</taxon>
        <taxon>Chitinophagaceae</taxon>
        <taxon>Panacibacter</taxon>
    </lineage>
</organism>
<dbReference type="PROSITE" id="PS51007">
    <property type="entry name" value="CYTC"/>
    <property type="match status" value="1"/>
</dbReference>
<dbReference type="InterPro" id="IPR013427">
    <property type="entry name" value="Haem-bd_dom_put"/>
</dbReference>
<dbReference type="InterPro" id="IPR016024">
    <property type="entry name" value="ARM-type_fold"/>
</dbReference>
<sequence>MRTFLTALSLSVLLFSCSRSTETSAGGLSPQDALKTFQLPEGYKIELVAAEPLISDPVAMEVDEQGNMYIVELHGYPLDTAGSGVIKLLVDTNGDGMPDKSTVFADHLKLPTGIMRWKNGFMVVDVPDVLYLEDTDHDGKADIRKVMLTGVALTNPQHIANTPIFGLDNWIYLAHMGSITPKVSMMFSDSGHIVRYADDTTAPQLPRNADGRNIRFNPDTYTLEMCSGETQYGHTFDNWGHHFCVENADHIFVEAIAAKYLQQNPDLLISDASDYISDHGDASKVFPITTNPENQLLTDVGVITSACGITWYNGGLFPDSFNNVSLTCEPQSNIIHADKVTQKGASFNAARVYEDKEFLASTDAWFRPVMMYVGPDGALYVMDYYRQIIEHPEWLSDSVINSGALYNGHDKGRIYRVTPANAAKMNWCSKLNLAGASTEQLVQYLTSGNIWWRRNAQRLLMDRKDPQTAALLLKLIDTTKSATAIVHALWSLEGMHIIDIATLNMQLHNPVAGVRENAVKIAELHLKEVPQLEKELLALQDDTDAKVRYQMLCTLGDIHDAPAESAKQKILMKDIDDKWLQVAALAAAHGKEYDLLKNSIAAISLKPSDGKALFFANCAGVIGLSQRIDDIKNVIALATKNNTSTADWWQSACLKGLSTALPVKGLPSTNFEAERSLLLSKFDVGTTPLLRTAAIELLMLLGAPQNNSWAAAIAQAKAVAADGSANINYRKDAVRLLSLDKEAGNAVLFDQIISNVANDETLIQTAIKAFNNVSPDSCSNCIVRNWKSLGYNARETAMQAFLSSTGNTKILLSAIQQKQILPTAISWPHMVDLMNNDDAFIRNRSRDLLAAGISSREETIKKYQTALTLKADTSKGLLVFKTICATCHNINGRYGHSFGPDLGTVRNRDAGSIMTDILNPNRSIATTYDLWIVTKKNGEKFSGIISAQTPASVTLNNIGGLQTTVARSDIRSMEISQTSAMPIGLETSINQQQMSDLLGFIKNSR</sequence>
<dbReference type="EMBL" id="CP042435">
    <property type="protein sequence ID" value="QEC66763.1"/>
    <property type="molecule type" value="Genomic_DNA"/>
</dbReference>
<dbReference type="PANTHER" id="PTHR33546:SF1">
    <property type="entry name" value="LARGE, MULTIFUNCTIONAL SECRETED PROTEIN"/>
    <property type="match status" value="1"/>
</dbReference>
<dbReference type="InterPro" id="IPR009056">
    <property type="entry name" value="Cyt_c-like_dom"/>
</dbReference>
<dbReference type="Pfam" id="PF23500">
    <property type="entry name" value="DUF7133"/>
    <property type="match status" value="1"/>
</dbReference>
<evidence type="ECO:0000256" key="4">
    <source>
        <dbReference type="PROSITE-ProRule" id="PRU00433"/>
    </source>
</evidence>
<dbReference type="Proteomes" id="UP000321533">
    <property type="component" value="Chromosome"/>
</dbReference>
<keyword evidence="5" id="KW-0732">Signal</keyword>
<evidence type="ECO:0000313" key="8">
    <source>
        <dbReference type="Proteomes" id="UP000321533"/>
    </source>
</evidence>
<keyword evidence="3 4" id="KW-0408">Iron</keyword>
<evidence type="ECO:0000256" key="1">
    <source>
        <dbReference type="ARBA" id="ARBA00022617"/>
    </source>
</evidence>
<dbReference type="GO" id="GO:0046872">
    <property type="term" value="F:metal ion binding"/>
    <property type="evidence" value="ECO:0007669"/>
    <property type="project" value="UniProtKB-KW"/>
</dbReference>
<dbReference type="OrthoDB" id="9808161at2"/>
<dbReference type="InterPro" id="IPR055557">
    <property type="entry name" value="DUF7133"/>
</dbReference>
<feature type="signal peptide" evidence="5">
    <location>
        <begin position="1"/>
        <end position="25"/>
    </location>
</feature>
<feature type="chain" id="PRO_5022790048" evidence="5">
    <location>
        <begin position="26"/>
        <end position="1005"/>
    </location>
</feature>
<reference evidence="7 8" key="1">
    <citation type="journal article" date="2016" name="Int. J. Syst. Evol. Microbiol.">
        <title>Panacibacter ginsenosidivorans gen. nov., sp. nov., with ginsenoside converting activity isolated from soil of a ginseng field.</title>
        <authorList>
            <person name="Siddiqi M.Z."/>
            <person name="Muhammad Shafi S."/>
            <person name="Choi K.D."/>
            <person name="Im W.T."/>
        </authorList>
    </citation>
    <scope>NUCLEOTIDE SEQUENCE [LARGE SCALE GENOMIC DNA]</scope>
    <source>
        <strain evidence="7 8">Gsoil1550</strain>
    </source>
</reference>
<dbReference type="InterPro" id="IPR036909">
    <property type="entry name" value="Cyt_c-like_dom_sf"/>
</dbReference>
<keyword evidence="2 4" id="KW-0479">Metal-binding</keyword>
<evidence type="ECO:0000313" key="7">
    <source>
        <dbReference type="EMBL" id="QEC66763.1"/>
    </source>
</evidence>
<dbReference type="NCBIfam" id="TIGR02603">
    <property type="entry name" value="CxxCH_TIGR02603"/>
    <property type="match status" value="1"/>
</dbReference>
<dbReference type="InterPro" id="IPR011042">
    <property type="entry name" value="6-blade_b-propeller_TolB-like"/>
</dbReference>
<gene>
    <name evidence="7" type="ORF">FRZ67_05385</name>
</gene>
<dbReference type="AlphaFoldDB" id="A0A5B8V782"/>
<name>A0A5B8V782_9BACT</name>
<keyword evidence="8" id="KW-1185">Reference proteome</keyword>
<dbReference type="PANTHER" id="PTHR33546">
    <property type="entry name" value="LARGE, MULTIFUNCTIONAL SECRETED PROTEIN-RELATED"/>
    <property type="match status" value="1"/>
</dbReference>
<evidence type="ECO:0000256" key="2">
    <source>
        <dbReference type="ARBA" id="ARBA00022723"/>
    </source>
</evidence>
<dbReference type="InterPro" id="IPR013428">
    <property type="entry name" value="Membrane-bound_put_N"/>
</dbReference>
<evidence type="ECO:0000259" key="6">
    <source>
        <dbReference type="PROSITE" id="PS51007"/>
    </source>
</evidence>